<dbReference type="InterPro" id="IPR000182">
    <property type="entry name" value="GNAT_dom"/>
</dbReference>
<dbReference type="PANTHER" id="PTHR43415:SF3">
    <property type="entry name" value="GNAT-FAMILY ACETYLTRANSFERASE"/>
    <property type="match status" value="1"/>
</dbReference>
<dbReference type="Gene3D" id="3.40.630.30">
    <property type="match status" value="1"/>
</dbReference>
<sequence>MVDYFQRYGVTIKPLAEDDLEMVRNWRNSPEIAQHMLDQRYITAEGQRKWFEGLQQDQSRAYWVAWFKNEPIGVVSLVNISRNEGTAEPGMYIYPEQYRNNIVPFCVAFILNDYAFEELGLSLLFGKIFTDNKASIRFHEKCGYVQVDDASLNSENKLIHYELTQERYEKAKEPIARFIRY</sequence>
<protein>
    <submittedName>
        <fullName evidence="2">UDP-4-amino-4, 6-dideoxy-N-acetyl-beta-L-altrosamine N-acetyltransferase</fullName>
    </submittedName>
</protein>
<dbReference type="Proteomes" id="UP000286976">
    <property type="component" value="Unassembled WGS sequence"/>
</dbReference>
<comment type="caution">
    <text evidence="2">The sequence shown here is derived from an EMBL/GenBank/DDBJ whole genome shotgun (WGS) entry which is preliminary data.</text>
</comment>
<accession>A0A432X8Q9</accession>
<keyword evidence="3" id="KW-1185">Reference proteome</keyword>
<dbReference type="NCBIfam" id="TIGR03585">
    <property type="entry name" value="PseH"/>
    <property type="match status" value="1"/>
</dbReference>
<evidence type="ECO:0000313" key="3">
    <source>
        <dbReference type="Proteomes" id="UP000286976"/>
    </source>
</evidence>
<dbReference type="Pfam" id="PF13302">
    <property type="entry name" value="Acetyltransf_3"/>
    <property type="match status" value="1"/>
</dbReference>
<name>A0A432X8Q9_9GAMM</name>
<organism evidence="2 3">
    <name type="scientific">Aliidiomarina taiwanensis</name>
    <dbReference type="NCBI Taxonomy" id="946228"/>
    <lineage>
        <taxon>Bacteria</taxon>
        <taxon>Pseudomonadati</taxon>
        <taxon>Pseudomonadota</taxon>
        <taxon>Gammaproteobacteria</taxon>
        <taxon>Alteromonadales</taxon>
        <taxon>Idiomarinaceae</taxon>
        <taxon>Aliidiomarina</taxon>
    </lineage>
</organism>
<dbReference type="OrthoDB" id="5358891at2"/>
<dbReference type="SUPFAM" id="SSF55729">
    <property type="entry name" value="Acyl-CoA N-acyltransferases (Nat)"/>
    <property type="match status" value="1"/>
</dbReference>
<feature type="domain" description="N-acetyltransferase" evidence="1">
    <location>
        <begin position="10"/>
        <end position="168"/>
    </location>
</feature>
<proteinExistence type="predicted"/>
<dbReference type="InterPro" id="IPR020036">
    <property type="entry name" value="PseH"/>
</dbReference>
<evidence type="ECO:0000313" key="2">
    <source>
        <dbReference type="EMBL" id="RUO43777.1"/>
    </source>
</evidence>
<dbReference type="GO" id="GO:0016747">
    <property type="term" value="F:acyltransferase activity, transferring groups other than amino-acyl groups"/>
    <property type="evidence" value="ECO:0007669"/>
    <property type="project" value="InterPro"/>
</dbReference>
<evidence type="ECO:0000259" key="1">
    <source>
        <dbReference type="PROSITE" id="PS51186"/>
    </source>
</evidence>
<keyword evidence="2" id="KW-0808">Transferase</keyword>
<dbReference type="AlphaFoldDB" id="A0A432X8Q9"/>
<dbReference type="InterPro" id="IPR016181">
    <property type="entry name" value="Acyl_CoA_acyltransferase"/>
</dbReference>
<dbReference type="RefSeq" id="WP_126756166.1">
    <property type="nucleotide sequence ID" value="NZ_PIPQ01000001.1"/>
</dbReference>
<dbReference type="EMBL" id="PIPQ01000001">
    <property type="protein sequence ID" value="RUO43777.1"/>
    <property type="molecule type" value="Genomic_DNA"/>
</dbReference>
<dbReference type="PANTHER" id="PTHR43415">
    <property type="entry name" value="SPERMIDINE N(1)-ACETYLTRANSFERASE"/>
    <property type="match status" value="1"/>
</dbReference>
<dbReference type="PROSITE" id="PS51186">
    <property type="entry name" value="GNAT"/>
    <property type="match status" value="1"/>
</dbReference>
<reference evidence="2 3" key="1">
    <citation type="journal article" date="2011" name="Front. Microbiol.">
        <title>Genomic signatures of strain selection and enhancement in Bacillus atrophaeus var. globigii, a historical biowarfare simulant.</title>
        <authorList>
            <person name="Gibbons H.S."/>
            <person name="Broomall S.M."/>
            <person name="McNew L.A."/>
            <person name="Daligault H."/>
            <person name="Chapman C."/>
            <person name="Bruce D."/>
            <person name="Karavis M."/>
            <person name="Krepps M."/>
            <person name="McGregor P.A."/>
            <person name="Hong C."/>
            <person name="Park K.H."/>
            <person name="Akmal A."/>
            <person name="Feldman A."/>
            <person name="Lin J.S."/>
            <person name="Chang W.E."/>
            <person name="Higgs B.W."/>
            <person name="Demirev P."/>
            <person name="Lindquist J."/>
            <person name="Liem A."/>
            <person name="Fochler E."/>
            <person name="Read T.D."/>
            <person name="Tapia R."/>
            <person name="Johnson S."/>
            <person name="Bishop-Lilly K.A."/>
            <person name="Detter C."/>
            <person name="Han C."/>
            <person name="Sozhamannan S."/>
            <person name="Rosenzweig C.N."/>
            <person name="Skowronski E.W."/>
        </authorList>
    </citation>
    <scope>NUCLEOTIDE SEQUENCE [LARGE SCALE GENOMIC DNA]</scope>
    <source>
        <strain evidence="2 3">AIT1</strain>
    </source>
</reference>
<gene>
    <name evidence="2" type="primary">pseH</name>
    <name evidence="2" type="ORF">CWE15_00825</name>
</gene>